<dbReference type="AlphaFoldDB" id="A0AAD5DTG4"/>
<dbReference type="SUPFAM" id="SSF75217">
    <property type="entry name" value="alpha/beta knot"/>
    <property type="match status" value="2"/>
</dbReference>
<dbReference type="Pfam" id="PF00588">
    <property type="entry name" value="SpoU_methylase"/>
    <property type="match status" value="1"/>
</dbReference>
<feature type="compositionally biased region" description="Basic and acidic residues" evidence="7">
    <location>
        <begin position="1"/>
        <end position="14"/>
    </location>
</feature>
<keyword evidence="4" id="KW-0949">S-adenosyl-L-methionine</keyword>
<evidence type="ECO:0000256" key="5">
    <source>
        <dbReference type="ARBA" id="ARBA00022694"/>
    </source>
</evidence>
<evidence type="ECO:0000313" key="9">
    <source>
        <dbReference type="EMBL" id="KAI7843715.1"/>
    </source>
</evidence>
<feature type="domain" description="tRNA/rRNA methyltransferase SpoU type" evidence="8">
    <location>
        <begin position="71"/>
        <end position="189"/>
    </location>
</feature>
<dbReference type="EMBL" id="JADXDR010000036">
    <property type="protein sequence ID" value="KAI7843715.1"/>
    <property type="molecule type" value="Genomic_DNA"/>
</dbReference>
<feature type="compositionally biased region" description="Low complexity" evidence="7">
    <location>
        <begin position="321"/>
        <end position="345"/>
    </location>
</feature>
<evidence type="ECO:0000256" key="1">
    <source>
        <dbReference type="ARBA" id="ARBA00022555"/>
    </source>
</evidence>
<dbReference type="InterPro" id="IPR033671">
    <property type="entry name" value="TrmH"/>
</dbReference>
<dbReference type="Gene3D" id="3.40.1280.10">
    <property type="match status" value="2"/>
</dbReference>
<dbReference type="Proteomes" id="UP001205105">
    <property type="component" value="Unassembled WGS sequence"/>
</dbReference>
<keyword evidence="5" id="KW-0819">tRNA processing</keyword>
<keyword evidence="10" id="KW-1185">Reference proteome</keyword>
<dbReference type="InterPro" id="IPR029026">
    <property type="entry name" value="tRNA_m1G_MTases_N"/>
</dbReference>
<dbReference type="GO" id="GO:0008173">
    <property type="term" value="F:RNA methyltransferase activity"/>
    <property type="evidence" value="ECO:0007669"/>
    <property type="project" value="InterPro"/>
</dbReference>
<evidence type="ECO:0000256" key="6">
    <source>
        <dbReference type="ARBA" id="ARBA00022884"/>
    </source>
</evidence>
<keyword evidence="3" id="KW-0808">Transferase</keyword>
<evidence type="ECO:0000259" key="8">
    <source>
        <dbReference type="Pfam" id="PF00588"/>
    </source>
</evidence>
<keyword evidence="1" id="KW-0820">tRNA-binding</keyword>
<comment type="caution">
    <text evidence="9">The sequence shown here is derived from an EMBL/GenBank/DDBJ whole genome shotgun (WGS) entry which is preliminary data.</text>
</comment>
<evidence type="ECO:0000256" key="4">
    <source>
        <dbReference type="ARBA" id="ARBA00022691"/>
    </source>
</evidence>
<dbReference type="InterPro" id="IPR029028">
    <property type="entry name" value="Alpha/beta_knot_MTases"/>
</dbReference>
<dbReference type="CDD" id="cd18092">
    <property type="entry name" value="SpoU-like_TrmH"/>
    <property type="match status" value="1"/>
</dbReference>
<evidence type="ECO:0000256" key="3">
    <source>
        <dbReference type="ARBA" id="ARBA00022679"/>
    </source>
</evidence>
<proteinExistence type="predicted"/>
<feature type="region of interest" description="Disordered" evidence="7">
    <location>
        <begin position="1"/>
        <end position="20"/>
    </location>
</feature>
<name>A0AAD5DTG4_9CHLO</name>
<evidence type="ECO:0000313" key="10">
    <source>
        <dbReference type="Proteomes" id="UP001205105"/>
    </source>
</evidence>
<gene>
    <name evidence="9" type="ORF">COHA_002613</name>
</gene>
<dbReference type="PANTHER" id="PTHR43453:SF1">
    <property type="entry name" value="TRNA_RRNA METHYLTRANSFERASE SPOU TYPE DOMAIN-CONTAINING PROTEIN"/>
    <property type="match status" value="1"/>
</dbReference>
<reference evidence="9" key="1">
    <citation type="submission" date="2020-11" db="EMBL/GenBank/DDBJ databases">
        <title>Chlorella ohadii genome sequencing and assembly.</title>
        <authorList>
            <person name="Murik O."/>
            <person name="Treves H."/>
            <person name="Kedem I."/>
            <person name="Shotland Y."/>
            <person name="Kaplan A."/>
        </authorList>
    </citation>
    <scope>NUCLEOTIDE SEQUENCE</scope>
    <source>
        <strain evidence="9">1</strain>
    </source>
</reference>
<evidence type="ECO:0000256" key="7">
    <source>
        <dbReference type="SAM" id="MobiDB-lite"/>
    </source>
</evidence>
<evidence type="ECO:0000256" key="2">
    <source>
        <dbReference type="ARBA" id="ARBA00022603"/>
    </source>
</evidence>
<keyword evidence="6" id="KW-0694">RNA-binding</keyword>
<sequence>MARKSEEELAKELEEGSGSPRFPFKDEFEIARGLVLNAEQVVETLQPLMTPERIARIERVCASRTFNVLPICENIYDLGNLAAVCRSADALGFGAVHVIRNMEDTRFKQSRRSSAGADKWLDVQVFDSAEDCLLRAKRLGYQVVATHLRADAVDISQVDWTRPTAFVMGNEEKGVSPRRWSDACTMVPMCSVASTHPMSYCTFFPLTALPGVSPAALELADACAVVPMAGFVESFNISVAAALIMYEARRSREQALGAHGDLTPQEQALLKALFCLRNKGQAKEVIQNLLERPPPEWQKHRGGGNWGGKVFAYESGDEEAGSAASSSGAATSSSSSGSSGSSGSELEGEDDLPQQRLQTTQCYCWDGTTCWSERYLYPGKPCRYHGAHNEGVNTLNKERLLELCARKGLPAPDFSNPPPMPPNLAIARQRAAAAAAAAAEAAAEAAAAEKTAREAHEALLAAAAAAAATSEPAEQQPAAVC</sequence>
<protein>
    <recommendedName>
        <fullName evidence="8">tRNA/rRNA methyltransferase SpoU type domain-containing protein</fullName>
    </recommendedName>
</protein>
<keyword evidence="2" id="KW-0489">Methyltransferase</keyword>
<dbReference type="PANTHER" id="PTHR43453">
    <property type="entry name" value="RRNA METHYLASE-LIKE"/>
    <property type="match status" value="1"/>
</dbReference>
<dbReference type="InterPro" id="IPR001537">
    <property type="entry name" value="SpoU_MeTrfase"/>
</dbReference>
<organism evidence="9 10">
    <name type="scientific">Chlorella ohadii</name>
    <dbReference type="NCBI Taxonomy" id="2649997"/>
    <lineage>
        <taxon>Eukaryota</taxon>
        <taxon>Viridiplantae</taxon>
        <taxon>Chlorophyta</taxon>
        <taxon>core chlorophytes</taxon>
        <taxon>Trebouxiophyceae</taxon>
        <taxon>Chlorellales</taxon>
        <taxon>Chlorellaceae</taxon>
        <taxon>Chlorella clade</taxon>
        <taxon>Chlorella</taxon>
    </lineage>
</organism>
<dbReference type="GO" id="GO:0002938">
    <property type="term" value="P:tRNA guanine ribose methylation"/>
    <property type="evidence" value="ECO:0007669"/>
    <property type="project" value="TreeGrafter"/>
</dbReference>
<feature type="region of interest" description="Disordered" evidence="7">
    <location>
        <begin position="321"/>
        <end position="353"/>
    </location>
</feature>
<dbReference type="GO" id="GO:0000049">
    <property type="term" value="F:tRNA binding"/>
    <property type="evidence" value="ECO:0007669"/>
    <property type="project" value="UniProtKB-KW"/>
</dbReference>
<accession>A0AAD5DTG4</accession>